<reference evidence="2 3" key="1">
    <citation type="submission" date="2015-12" db="EMBL/GenBank/DDBJ databases">
        <title>The genome of Folsomia candida.</title>
        <authorList>
            <person name="Faddeeva A."/>
            <person name="Derks M.F."/>
            <person name="Anvar Y."/>
            <person name="Smit S."/>
            <person name="Van Straalen N."/>
            <person name="Roelofs D."/>
        </authorList>
    </citation>
    <scope>NUCLEOTIDE SEQUENCE [LARGE SCALE GENOMIC DNA]</scope>
    <source>
        <strain evidence="2 3">VU population</strain>
        <tissue evidence="2">Whole body</tissue>
    </source>
</reference>
<dbReference type="PANTHER" id="PTHR34153">
    <property type="entry name" value="SI:CH211-262H13.3-RELATED-RELATED"/>
    <property type="match status" value="1"/>
</dbReference>
<comment type="caution">
    <text evidence="2">The sequence shown here is derived from an EMBL/GenBank/DDBJ whole genome shotgun (WGS) entry which is preliminary data.</text>
</comment>
<feature type="region of interest" description="Disordered" evidence="1">
    <location>
        <begin position="146"/>
        <end position="167"/>
    </location>
</feature>
<dbReference type="AlphaFoldDB" id="A0A226D667"/>
<accession>A0A226D667</accession>
<keyword evidence="3" id="KW-1185">Reference proteome</keyword>
<proteinExistence type="predicted"/>
<feature type="compositionally biased region" description="Polar residues" evidence="1">
    <location>
        <begin position="146"/>
        <end position="160"/>
    </location>
</feature>
<dbReference type="Proteomes" id="UP000198287">
    <property type="component" value="Unassembled WGS sequence"/>
</dbReference>
<protein>
    <recommendedName>
        <fullName evidence="4">DUF4806 domain-containing protein</fullName>
    </recommendedName>
</protein>
<evidence type="ECO:0000256" key="1">
    <source>
        <dbReference type="SAM" id="MobiDB-lite"/>
    </source>
</evidence>
<evidence type="ECO:0000313" key="3">
    <source>
        <dbReference type="Proteomes" id="UP000198287"/>
    </source>
</evidence>
<name>A0A226D667_FOLCA</name>
<sequence>MFSVVKFKLDRSVQLVPSSWISADKRLCSWPPGPSSNVTSLIKRAEKPKKSWPKLDVTCWKTADTFLEGRQLEEAARFTGDLDTSDAEGGEENNPPKILPLSLMTDANQEQGEEVSQIGVTDDGSSLVAVGGNVFRLQLFNGEEMTTGSRSQIDPNSDNPCGTGGDLVGQPEGGIISHDGQQNDNAGSSGSTRIIPNLDAICMRQLALEETIAKELSSIKEDIRTILAHLGTSFGEPEVTLPVEIPLQSEADIATLESWLDKTNSENLTRIWSVDGGKRTQKVVSGILTKALSSELAAKINFTGANDKI</sequence>
<gene>
    <name evidence="2" type="ORF">Fcan01_25497</name>
</gene>
<dbReference type="PANTHER" id="PTHR34153:SF2">
    <property type="entry name" value="SI:CH211-262H13.3-RELATED"/>
    <property type="match status" value="1"/>
</dbReference>
<organism evidence="2 3">
    <name type="scientific">Folsomia candida</name>
    <name type="common">Springtail</name>
    <dbReference type="NCBI Taxonomy" id="158441"/>
    <lineage>
        <taxon>Eukaryota</taxon>
        <taxon>Metazoa</taxon>
        <taxon>Ecdysozoa</taxon>
        <taxon>Arthropoda</taxon>
        <taxon>Hexapoda</taxon>
        <taxon>Collembola</taxon>
        <taxon>Entomobryomorpha</taxon>
        <taxon>Isotomoidea</taxon>
        <taxon>Isotomidae</taxon>
        <taxon>Proisotominae</taxon>
        <taxon>Folsomia</taxon>
    </lineage>
</organism>
<dbReference type="EMBL" id="LNIX01000037">
    <property type="protein sequence ID" value="OXA39756.1"/>
    <property type="molecule type" value="Genomic_DNA"/>
</dbReference>
<dbReference type="OrthoDB" id="7548200at2759"/>
<evidence type="ECO:0000313" key="2">
    <source>
        <dbReference type="EMBL" id="OXA39756.1"/>
    </source>
</evidence>
<evidence type="ECO:0008006" key="4">
    <source>
        <dbReference type="Google" id="ProtNLM"/>
    </source>
</evidence>